<evidence type="ECO:0000313" key="1">
    <source>
        <dbReference type="EMBL" id="CAI9935241.1"/>
    </source>
</evidence>
<sequence length="161" mass="18467">MGKMLLQFSHQCVDYILYIDYSAFSIQKGVNSLTRGKMDIKFQRYIKFLNIATIIENDRNGNINSELNIIQEQYNLGRRGPSRIGMAKGQIGLHEAAVTPLYACTRIVSQAAEERRLRLMSIQFYLVISYYLVIQLVINHSLTTSSVNPVFSSCSRVNFRF</sequence>
<dbReference type="AlphaFoldDB" id="A0AA86PCG0"/>
<accession>A0AA86PCG0</accession>
<name>A0AA86PCG0_9EUKA</name>
<keyword evidence="3" id="KW-1185">Reference proteome</keyword>
<reference evidence="2 3" key="2">
    <citation type="submission" date="2024-07" db="EMBL/GenBank/DDBJ databases">
        <authorList>
            <person name="Akdeniz Z."/>
        </authorList>
    </citation>
    <scope>NUCLEOTIDE SEQUENCE [LARGE SCALE GENOMIC DNA]</scope>
</reference>
<evidence type="ECO:0000313" key="3">
    <source>
        <dbReference type="Proteomes" id="UP001642409"/>
    </source>
</evidence>
<proteinExistence type="predicted"/>
<reference evidence="1" key="1">
    <citation type="submission" date="2023-06" db="EMBL/GenBank/DDBJ databases">
        <authorList>
            <person name="Kurt Z."/>
        </authorList>
    </citation>
    <scope>NUCLEOTIDE SEQUENCE</scope>
</reference>
<gene>
    <name evidence="1" type="ORF">HINF_LOCUS22886</name>
    <name evidence="2" type="ORF">HINF_LOCUS59632</name>
</gene>
<evidence type="ECO:0000313" key="2">
    <source>
        <dbReference type="EMBL" id="CAL6079950.1"/>
    </source>
</evidence>
<dbReference type="Proteomes" id="UP001642409">
    <property type="component" value="Unassembled WGS sequence"/>
</dbReference>
<dbReference type="EMBL" id="CAXDID020000343">
    <property type="protein sequence ID" value="CAL6079950.1"/>
    <property type="molecule type" value="Genomic_DNA"/>
</dbReference>
<organism evidence="1">
    <name type="scientific">Hexamita inflata</name>
    <dbReference type="NCBI Taxonomy" id="28002"/>
    <lineage>
        <taxon>Eukaryota</taxon>
        <taxon>Metamonada</taxon>
        <taxon>Diplomonadida</taxon>
        <taxon>Hexamitidae</taxon>
        <taxon>Hexamitinae</taxon>
        <taxon>Hexamita</taxon>
    </lineage>
</organism>
<comment type="caution">
    <text evidence="1">The sequence shown here is derived from an EMBL/GenBank/DDBJ whole genome shotgun (WGS) entry which is preliminary data.</text>
</comment>
<protein>
    <submittedName>
        <fullName evidence="2">Hypothetical_protein</fullName>
    </submittedName>
</protein>
<dbReference type="EMBL" id="CATOUU010000598">
    <property type="protein sequence ID" value="CAI9935241.1"/>
    <property type="molecule type" value="Genomic_DNA"/>
</dbReference>